<sequence>MDHWSGSDLDPGPDQPGQTPGRPNKTGPGRSPNPDCTDFPLIRNAPIWNTLCYGMQPSPTERIPYHMEDCIDLLDAVEHLPSAHVASSPTIRRNHSFCYVIRLPPSLVETSLLLTN</sequence>
<dbReference type="EnsemblProtists" id="HpaT802415">
    <property type="protein sequence ID" value="HpaP802415"/>
    <property type="gene ID" value="HpaG802415"/>
</dbReference>
<organism evidence="2 3">
    <name type="scientific">Hyaloperonospora arabidopsidis (strain Emoy2)</name>
    <name type="common">Downy mildew agent</name>
    <name type="synonym">Peronospora arabidopsidis</name>
    <dbReference type="NCBI Taxonomy" id="559515"/>
    <lineage>
        <taxon>Eukaryota</taxon>
        <taxon>Sar</taxon>
        <taxon>Stramenopiles</taxon>
        <taxon>Oomycota</taxon>
        <taxon>Peronosporomycetes</taxon>
        <taxon>Peronosporales</taxon>
        <taxon>Peronosporaceae</taxon>
        <taxon>Hyaloperonospora</taxon>
    </lineage>
</organism>
<proteinExistence type="predicted"/>
<reference evidence="2" key="2">
    <citation type="submission" date="2015-06" db="UniProtKB">
        <authorList>
            <consortium name="EnsemblProtists"/>
        </authorList>
    </citation>
    <scope>IDENTIFICATION</scope>
    <source>
        <strain evidence="2">Emoy2</strain>
    </source>
</reference>
<dbReference type="InParanoid" id="M4B813"/>
<keyword evidence="3" id="KW-1185">Reference proteome</keyword>
<dbReference type="AlphaFoldDB" id="M4B813"/>
<name>M4B813_HYAAE</name>
<accession>M4B813</accession>
<evidence type="ECO:0000256" key="1">
    <source>
        <dbReference type="SAM" id="MobiDB-lite"/>
    </source>
</evidence>
<feature type="region of interest" description="Disordered" evidence="1">
    <location>
        <begin position="1"/>
        <end position="39"/>
    </location>
</feature>
<evidence type="ECO:0000313" key="2">
    <source>
        <dbReference type="EnsemblProtists" id="HpaP802415"/>
    </source>
</evidence>
<feature type="compositionally biased region" description="Low complexity" evidence="1">
    <location>
        <begin position="1"/>
        <end position="21"/>
    </location>
</feature>
<dbReference type="EMBL" id="JH597957">
    <property type="status" value="NOT_ANNOTATED_CDS"/>
    <property type="molecule type" value="Genomic_DNA"/>
</dbReference>
<dbReference type="Proteomes" id="UP000011713">
    <property type="component" value="Unassembled WGS sequence"/>
</dbReference>
<dbReference type="VEuPathDB" id="FungiDB:HpaG802415"/>
<dbReference type="HOGENOM" id="CLU_2101615_0_0_1"/>
<evidence type="ECO:0000313" key="3">
    <source>
        <dbReference type="Proteomes" id="UP000011713"/>
    </source>
</evidence>
<reference evidence="3" key="1">
    <citation type="journal article" date="2010" name="Science">
        <title>Signatures of adaptation to obligate biotrophy in the Hyaloperonospora arabidopsidis genome.</title>
        <authorList>
            <person name="Baxter L."/>
            <person name="Tripathy S."/>
            <person name="Ishaque N."/>
            <person name="Boot N."/>
            <person name="Cabral A."/>
            <person name="Kemen E."/>
            <person name="Thines M."/>
            <person name="Ah-Fong A."/>
            <person name="Anderson R."/>
            <person name="Badejoko W."/>
            <person name="Bittner-Eddy P."/>
            <person name="Boore J.L."/>
            <person name="Chibucos M.C."/>
            <person name="Coates M."/>
            <person name="Dehal P."/>
            <person name="Delehaunty K."/>
            <person name="Dong S."/>
            <person name="Downton P."/>
            <person name="Dumas B."/>
            <person name="Fabro G."/>
            <person name="Fronick C."/>
            <person name="Fuerstenberg S.I."/>
            <person name="Fulton L."/>
            <person name="Gaulin E."/>
            <person name="Govers F."/>
            <person name="Hughes L."/>
            <person name="Humphray S."/>
            <person name="Jiang R.H."/>
            <person name="Judelson H."/>
            <person name="Kamoun S."/>
            <person name="Kyung K."/>
            <person name="Meijer H."/>
            <person name="Minx P."/>
            <person name="Morris P."/>
            <person name="Nelson J."/>
            <person name="Phuntumart V."/>
            <person name="Qutob D."/>
            <person name="Rehmany A."/>
            <person name="Rougon-Cardoso A."/>
            <person name="Ryden P."/>
            <person name="Torto-Alalibo T."/>
            <person name="Studholme D."/>
            <person name="Wang Y."/>
            <person name="Win J."/>
            <person name="Wood J."/>
            <person name="Clifton S.W."/>
            <person name="Rogers J."/>
            <person name="Van den Ackerveken G."/>
            <person name="Jones J.D."/>
            <person name="McDowell J.M."/>
            <person name="Beynon J."/>
            <person name="Tyler B.M."/>
        </authorList>
    </citation>
    <scope>NUCLEOTIDE SEQUENCE [LARGE SCALE GENOMIC DNA]</scope>
    <source>
        <strain evidence="3">Emoy2</strain>
    </source>
</reference>
<protein>
    <submittedName>
        <fullName evidence="2">Uncharacterized protein</fullName>
    </submittedName>
</protein>